<name>A0A5B7HB21_PORTR</name>
<proteinExistence type="predicted"/>
<sequence length="192" mass="20651">MISSSHLLIQPLANPPLSRMESPASLFPARYNSSSCSRNSETYNDINSLILAPGSPSSRSRPLVSVPRGRSRPTREPARVRPASSRPFPPIFTSVFTRPSSLTLTLTHTCSTPSPPIPAHSSSSGVPPLPSPRPPRPPLSSVIQQRGKTREIAVQWCGVARTSKPTKSCGPSGLAVDRNRRHEDGDVKSESS</sequence>
<organism evidence="2 3">
    <name type="scientific">Portunus trituberculatus</name>
    <name type="common">Swimming crab</name>
    <name type="synonym">Neptunus trituberculatus</name>
    <dbReference type="NCBI Taxonomy" id="210409"/>
    <lineage>
        <taxon>Eukaryota</taxon>
        <taxon>Metazoa</taxon>
        <taxon>Ecdysozoa</taxon>
        <taxon>Arthropoda</taxon>
        <taxon>Crustacea</taxon>
        <taxon>Multicrustacea</taxon>
        <taxon>Malacostraca</taxon>
        <taxon>Eumalacostraca</taxon>
        <taxon>Eucarida</taxon>
        <taxon>Decapoda</taxon>
        <taxon>Pleocyemata</taxon>
        <taxon>Brachyura</taxon>
        <taxon>Eubrachyura</taxon>
        <taxon>Portunoidea</taxon>
        <taxon>Portunidae</taxon>
        <taxon>Portuninae</taxon>
        <taxon>Portunus</taxon>
    </lineage>
</organism>
<feature type="compositionally biased region" description="Basic and acidic residues" evidence="1">
    <location>
        <begin position="177"/>
        <end position="192"/>
    </location>
</feature>
<accession>A0A5B7HB21</accession>
<feature type="compositionally biased region" description="Low complexity" evidence="1">
    <location>
        <begin position="53"/>
        <end position="68"/>
    </location>
</feature>
<keyword evidence="3" id="KW-1185">Reference proteome</keyword>
<dbReference type="AlphaFoldDB" id="A0A5B7HB21"/>
<reference evidence="2 3" key="1">
    <citation type="submission" date="2019-05" db="EMBL/GenBank/DDBJ databases">
        <title>Another draft genome of Portunus trituberculatus and its Hox gene families provides insights of decapod evolution.</title>
        <authorList>
            <person name="Jeong J.-H."/>
            <person name="Song I."/>
            <person name="Kim S."/>
            <person name="Choi T."/>
            <person name="Kim D."/>
            <person name="Ryu S."/>
            <person name="Kim W."/>
        </authorList>
    </citation>
    <scope>NUCLEOTIDE SEQUENCE [LARGE SCALE GENOMIC DNA]</scope>
    <source>
        <tissue evidence="2">Muscle</tissue>
    </source>
</reference>
<comment type="caution">
    <text evidence="2">The sequence shown here is derived from an EMBL/GenBank/DDBJ whole genome shotgun (WGS) entry which is preliminary data.</text>
</comment>
<feature type="region of interest" description="Disordered" evidence="1">
    <location>
        <begin position="48"/>
        <end position="92"/>
    </location>
</feature>
<dbReference type="EMBL" id="VSRR010024392">
    <property type="protein sequence ID" value="MPC66168.1"/>
    <property type="molecule type" value="Genomic_DNA"/>
</dbReference>
<evidence type="ECO:0000313" key="2">
    <source>
        <dbReference type="EMBL" id="MPC66168.1"/>
    </source>
</evidence>
<evidence type="ECO:0000256" key="1">
    <source>
        <dbReference type="SAM" id="MobiDB-lite"/>
    </source>
</evidence>
<feature type="region of interest" description="Disordered" evidence="1">
    <location>
        <begin position="108"/>
        <end position="147"/>
    </location>
</feature>
<evidence type="ECO:0000313" key="3">
    <source>
        <dbReference type="Proteomes" id="UP000324222"/>
    </source>
</evidence>
<protein>
    <submittedName>
        <fullName evidence="2">Uncharacterized protein</fullName>
    </submittedName>
</protein>
<feature type="region of interest" description="Disordered" evidence="1">
    <location>
        <begin position="159"/>
        <end position="192"/>
    </location>
</feature>
<dbReference type="Proteomes" id="UP000324222">
    <property type="component" value="Unassembled WGS sequence"/>
</dbReference>
<gene>
    <name evidence="2" type="ORF">E2C01_060315</name>
</gene>
<feature type="compositionally biased region" description="Pro residues" evidence="1">
    <location>
        <begin position="127"/>
        <end position="138"/>
    </location>
</feature>